<evidence type="ECO:0000259" key="3">
    <source>
        <dbReference type="SMART" id="SM00421"/>
    </source>
</evidence>
<protein>
    <submittedName>
        <fullName evidence="5">Response regulator</fullName>
    </submittedName>
</protein>
<keyword evidence="6" id="KW-1185">Reference proteome</keyword>
<dbReference type="InterPro" id="IPR000792">
    <property type="entry name" value="Tscrpt_reg_LuxR_C"/>
</dbReference>
<gene>
    <name evidence="5" type="ORF">GBA65_13620</name>
</gene>
<dbReference type="InterPro" id="IPR016032">
    <property type="entry name" value="Sig_transdc_resp-reg_C-effctor"/>
</dbReference>
<dbReference type="InterPro" id="IPR039420">
    <property type="entry name" value="WalR-like"/>
</dbReference>
<dbReference type="CDD" id="cd17535">
    <property type="entry name" value="REC_NarL-like"/>
    <property type="match status" value="1"/>
</dbReference>
<evidence type="ECO:0000256" key="2">
    <source>
        <dbReference type="ARBA" id="ARBA00023125"/>
    </source>
</evidence>
<dbReference type="Pfam" id="PF00072">
    <property type="entry name" value="Response_reg"/>
    <property type="match status" value="1"/>
</dbReference>
<dbReference type="PANTHER" id="PTHR43214">
    <property type="entry name" value="TWO-COMPONENT RESPONSE REGULATOR"/>
    <property type="match status" value="1"/>
</dbReference>
<organism evidence="5 6">
    <name type="scientific">Rubrobacter marinus</name>
    <dbReference type="NCBI Taxonomy" id="2653852"/>
    <lineage>
        <taxon>Bacteria</taxon>
        <taxon>Bacillati</taxon>
        <taxon>Actinomycetota</taxon>
        <taxon>Rubrobacteria</taxon>
        <taxon>Rubrobacterales</taxon>
        <taxon>Rubrobacteraceae</taxon>
        <taxon>Rubrobacter</taxon>
    </lineage>
</organism>
<feature type="domain" description="Response regulatory" evidence="4">
    <location>
        <begin position="1"/>
        <end position="114"/>
    </location>
</feature>
<dbReference type="SMART" id="SM00448">
    <property type="entry name" value="REC"/>
    <property type="match status" value="1"/>
</dbReference>
<dbReference type="Pfam" id="PF00196">
    <property type="entry name" value="GerE"/>
    <property type="match status" value="1"/>
</dbReference>
<dbReference type="GO" id="GO:0000160">
    <property type="term" value="P:phosphorelay signal transduction system"/>
    <property type="evidence" value="ECO:0007669"/>
    <property type="project" value="InterPro"/>
</dbReference>
<evidence type="ECO:0000256" key="1">
    <source>
        <dbReference type="ARBA" id="ARBA00022553"/>
    </source>
</evidence>
<dbReference type="GO" id="GO:0006355">
    <property type="term" value="P:regulation of DNA-templated transcription"/>
    <property type="evidence" value="ECO:0007669"/>
    <property type="project" value="InterPro"/>
</dbReference>
<dbReference type="SUPFAM" id="SSF46894">
    <property type="entry name" value="C-terminal effector domain of the bipartite response regulators"/>
    <property type="match status" value="1"/>
</dbReference>
<proteinExistence type="predicted"/>
<reference evidence="5 6" key="1">
    <citation type="submission" date="2019-10" db="EMBL/GenBank/DDBJ databases">
        <title>Rubrobacter sp nov SCSIO 52915 isolated from a deep-sea sediment in the South China Sea.</title>
        <authorList>
            <person name="Chen R.W."/>
        </authorList>
    </citation>
    <scope>NUCLEOTIDE SEQUENCE [LARGE SCALE GENOMIC DNA]</scope>
    <source>
        <strain evidence="5 6">SCSIO 52915</strain>
    </source>
</reference>
<keyword evidence="2" id="KW-0238">DNA-binding</keyword>
<dbReference type="Gene3D" id="3.40.50.2300">
    <property type="match status" value="1"/>
</dbReference>
<evidence type="ECO:0000313" key="5">
    <source>
        <dbReference type="EMBL" id="QIN80809.1"/>
    </source>
</evidence>
<dbReference type="PRINTS" id="PR00038">
    <property type="entry name" value="HTHLUXR"/>
</dbReference>
<dbReference type="SMART" id="SM00421">
    <property type="entry name" value="HTH_LUXR"/>
    <property type="match status" value="1"/>
</dbReference>
<keyword evidence="1" id="KW-0597">Phosphoprotein</keyword>
<dbReference type="InterPro" id="IPR011006">
    <property type="entry name" value="CheY-like_superfamily"/>
</dbReference>
<dbReference type="SUPFAM" id="SSF52172">
    <property type="entry name" value="CheY-like"/>
    <property type="match status" value="1"/>
</dbReference>
<evidence type="ECO:0000313" key="6">
    <source>
        <dbReference type="Proteomes" id="UP000502706"/>
    </source>
</evidence>
<dbReference type="AlphaFoldDB" id="A0A6G8Q2X7"/>
<dbReference type="Proteomes" id="UP000502706">
    <property type="component" value="Chromosome"/>
</dbReference>
<dbReference type="InterPro" id="IPR001789">
    <property type="entry name" value="Sig_transdc_resp-reg_receiver"/>
</dbReference>
<dbReference type="CDD" id="cd06170">
    <property type="entry name" value="LuxR_C_like"/>
    <property type="match status" value="1"/>
</dbReference>
<dbReference type="GO" id="GO:0003677">
    <property type="term" value="F:DNA binding"/>
    <property type="evidence" value="ECO:0007669"/>
    <property type="project" value="UniProtKB-KW"/>
</dbReference>
<accession>A0A6G8Q2X7</accession>
<dbReference type="KEGG" id="rmar:GBA65_13620"/>
<evidence type="ECO:0000259" key="4">
    <source>
        <dbReference type="SMART" id="SM00448"/>
    </source>
</evidence>
<dbReference type="InterPro" id="IPR058245">
    <property type="entry name" value="NreC/VraR/RcsB-like_REC"/>
</dbReference>
<dbReference type="EMBL" id="CP045121">
    <property type="protein sequence ID" value="QIN80809.1"/>
    <property type="molecule type" value="Genomic_DNA"/>
</dbReference>
<name>A0A6G8Q2X7_9ACTN</name>
<sequence length="216" mass="23572">MRILLVEDHASFRQALALVFGREDEFTVVAQAGSIAEAREAIAAESVDAAVVDLALPDGSGADFIREIADGKMNISTLVLSASLDPAQFAEAVEAGASGVLHKSAGLHDIVDAVRRMRAGEVLLSPNQVIEMLRVVSRKRQEEQEARRSIDRLTRREREVLQALAEGLDSKQIAAKLHITFETERTHMVNILNKLGVHSRLQALVFAVRYGVVEIG</sequence>
<feature type="domain" description="HTH luxR-type" evidence="3">
    <location>
        <begin position="150"/>
        <end position="207"/>
    </location>
</feature>